<dbReference type="SMART" id="SM00343">
    <property type="entry name" value="ZnF_C2HC"/>
    <property type="match status" value="4"/>
</dbReference>
<dbReference type="GO" id="GO:0045182">
    <property type="term" value="F:translation regulator activity"/>
    <property type="evidence" value="ECO:0000318"/>
    <property type="project" value="GO_Central"/>
</dbReference>
<dbReference type="GO" id="GO:0005737">
    <property type="term" value="C:cytoplasm"/>
    <property type="evidence" value="ECO:0000318"/>
    <property type="project" value="GO_Central"/>
</dbReference>
<evidence type="ECO:0000313" key="4">
    <source>
        <dbReference type="EMBL" id="CAK78044.1"/>
    </source>
</evidence>
<dbReference type="Proteomes" id="UP000000600">
    <property type="component" value="Unassembled WGS sequence"/>
</dbReference>
<dbReference type="RefSeq" id="XP_001445441.1">
    <property type="nucleotide sequence ID" value="XM_001445404.1"/>
</dbReference>
<dbReference type="GeneID" id="5031226"/>
<keyword evidence="1" id="KW-0863">Zinc-finger</keyword>
<organism evidence="4 5">
    <name type="scientific">Paramecium tetraurelia</name>
    <dbReference type="NCBI Taxonomy" id="5888"/>
    <lineage>
        <taxon>Eukaryota</taxon>
        <taxon>Sar</taxon>
        <taxon>Alveolata</taxon>
        <taxon>Ciliophora</taxon>
        <taxon>Intramacronucleata</taxon>
        <taxon>Oligohymenophorea</taxon>
        <taxon>Peniculida</taxon>
        <taxon>Parameciidae</taxon>
        <taxon>Paramecium</taxon>
    </lineage>
</organism>
<keyword evidence="1" id="KW-0479">Metal-binding</keyword>
<dbReference type="eggNOG" id="KOG4400">
    <property type="taxonomic scope" value="Eukaryota"/>
</dbReference>
<dbReference type="Gene3D" id="4.10.60.10">
    <property type="entry name" value="Zinc finger, CCHC-type"/>
    <property type="match status" value="2"/>
</dbReference>
<dbReference type="GO" id="GO:0003729">
    <property type="term" value="F:mRNA binding"/>
    <property type="evidence" value="ECO:0000318"/>
    <property type="project" value="GO_Central"/>
</dbReference>
<evidence type="ECO:0000256" key="1">
    <source>
        <dbReference type="PROSITE-ProRule" id="PRU00047"/>
    </source>
</evidence>
<feature type="compositionally biased region" description="Basic and acidic residues" evidence="2">
    <location>
        <begin position="269"/>
        <end position="282"/>
    </location>
</feature>
<name>A0D4S7_PARTE</name>
<dbReference type="GO" id="GO:0008270">
    <property type="term" value="F:zinc ion binding"/>
    <property type="evidence" value="ECO:0007669"/>
    <property type="project" value="UniProtKB-KW"/>
</dbReference>
<dbReference type="GO" id="GO:2000767">
    <property type="term" value="P:positive regulation of cytoplasmic translation"/>
    <property type="evidence" value="ECO:0000318"/>
    <property type="project" value="GO_Central"/>
</dbReference>
<feature type="compositionally biased region" description="Basic residues" evidence="2">
    <location>
        <begin position="283"/>
        <end position="304"/>
    </location>
</feature>
<dbReference type="EMBL" id="CT868296">
    <property type="protein sequence ID" value="CAK78044.1"/>
    <property type="molecule type" value="Genomic_DNA"/>
</dbReference>
<dbReference type="InterPro" id="IPR001878">
    <property type="entry name" value="Znf_CCHC"/>
</dbReference>
<feature type="region of interest" description="Disordered" evidence="2">
    <location>
        <begin position="223"/>
        <end position="255"/>
    </location>
</feature>
<feature type="region of interest" description="Disordered" evidence="2">
    <location>
        <begin position="269"/>
        <end position="329"/>
    </location>
</feature>
<dbReference type="OMA" id="NNQDRHQ"/>
<dbReference type="SUPFAM" id="SSF57756">
    <property type="entry name" value="Retrovirus zinc finger-like domains"/>
    <property type="match status" value="1"/>
</dbReference>
<gene>
    <name evidence="4" type="ORF">GSPATT00013491001</name>
</gene>
<dbReference type="PROSITE" id="PS50158">
    <property type="entry name" value="ZF_CCHC"/>
    <property type="match status" value="2"/>
</dbReference>
<evidence type="ECO:0000259" key="3">
    <source>
        <dbReference type="PROSITE" id="PS50158"/>
    </source>
</evidence>
<keyword evidence="5" id="KW-1185">Reference proteome</keyword>
<dbReference type="InParanoid" id="A0D4S7"/>
<accession>A0D4S7</accession>
<dbReference type="InterPro" id="IPR036875">
    <property type="entry name" value="Znf_CCHC_sf"/>
</dbReference>
<evidence type="ECO:0000256" key="2">
    <source>
        <dbReference type="SAM" id="MobiDB-lite"/>
    </source>
</evidence>
<sequence length="389" mass="46868">MSGLYNQFDLNNFLPSAYVVEALPLCSIQENQVRSERVGDQDARIYSVYNQSKDRITQQTNLVDKIARFVKEDEEKEEDPEQSAEVQTRYFNLDSIDVLSKGVCRRCKKPGHFEKWCVEDIAESKVTCRFCLGDHYFLKCPNSLCFKCNQAGHMAKDCDVEGIKCHRCNKKGHKSKDCNDKQRLKDLLCLNCQERGHLNCFSKGYKKYDLLYCEGKELREREKMNRTDHSSKDKHNSQHHNNQDRHQHHNNQDRHQYHNNQDRHQYHNNQDRHQHQNDQDRNQHRHHQHNNQHHHQHDNHHNHQQHNNQYDNHHQQNHQQSHKQKHLKEQTQNLPHKVNKTIQKQKYQQQDSSSQYSMWSEESPNTKRMNNNKQRKNKIKQKKHFKQFN</sequence>
<dbReference type="OrthoDB" id="313546at2759"/>
<keyword evidence="1" id="KW-0862">Zinc</keyword>
<dbReference type="Pfam" id="PF00098">
    <property type="entry name" value="zf-CCHC"/>
    <property type="match status" value="2"/>
</dbReference>
<dbReference type="HOGENOM" id="CLU_710716_0_0_1"/>
<dbReference type="KEGG" id="ptm:GSPATT00013491001"/>
<feature type="compositionally biased region" description="Basic residues" evidence="2">
    <location>
        <begin position="373"/>
        <end position="389"/>
    </location>
</feature>
<reference evidence="4 5" key="1">
    <citation type="journal article" date="2006" name="Nature">
        <title>Global trends of whole-genome duplications revealed by the ciliate Paramecium tetraurelia.</title>
        <authorList>
            <consortium name="Genoscope"/>
            <person name="Aury J.-M."/>
            <person name="Jaillon O."/>
            <person name="Duret L."/>
            <person name="Noel B."/>
            <person name="Jubin C."/>
            <person name="Porcel B.M."/>
            <person name="Segurens B."/>
            <person name="Daubin V."/>
            <person name="Anthouard V."/>
            <person name="Aiach N."/>
            <person name="Arnaiz O."/>
            <person name="Billaut A."/>
            <person name="Beisson J."/>
            <person name="Blanc I."/>
            <person name="Bouhouche K."/>
            <person name="Camara F."/>
            <person name="Duharcourt S."/>
            <person name="Guigo R."/>
            <person name="Gogendeau D."/>
            <person name="Katinka M."/>
            <person name="Keller A.-M."/>
            <person name="Kissmehl R."/>
            <person name="Klotz C."/>
            <person name="Koll F."/>
            <person name="Le Moue A."/>
            <person name="Lepere C."/>
            <person name="Malinsky S."/>
            <person name="Nowacki M."/>
            <person name="Nowak J.K."/>
            <person name="Plattner H."/>
            <person name="Poulain J."/>
            <person name="Ruiz F."/>
            <person name="Serrano V."/>
            <person name="Zagulski M."/>
            <person name="Dessen P."/>
            <person name="Betermier M."/>
            <person name="Weissenbach J."/>
            <person name="Scarpelli C."/>
            <person name="Schachter V."/>
            <person name="Sperling L."/>
            <person name="Meyer E."/>
            <person name="Cohen J."/>
            <person name="Wincker P."/>
        </authorList>
    </citation>
    <scope>NUCLEOTIDE SEQUENCE [LARGE SCALE GENOMIC DNA]</scope>
    <source>
        <strain evidence="4 5">Stock d4-2</strain>
    </source>
</reference>
<feature type="domain" description="CCHC-type" evidence="3">
    <location>
        <begin position="145"/>
        <end position="158"/>
    </location>
</feature>
<proteinExistence type="predicted"/>
<protein>
    <recommendedName>
        <fullName evidence="3">CCHC-type domain-containing protein</fullName>
    </recommendedName>
</protein>
<dbReference type="GO" id="GO:0003727">
    <property type="term" value="F:single-stranded RNA binding"/>
    <property type="evidence" value="ECO:0000318"/>
    <property type="project" value="GO_Central"/>
</dbReference>
<dbReference type="AlphaFoldDB" id="A0D4S7"/>
<feature type="region of interest" description="Disordered" evidence="2">
    <location>
        <begin position="341"/>
        <end position="389"/>
    </location>
</feature>
<feature type="domain" description="CCHC-type" evidence="3">
    <location>
        <begin position="164"/>
        <end position="178"/>
    </location>
</feature>
<evidence type="ECO:0000313" key="5">
    <source>
        <dbReference type="Proteomes" id="UP000000600"/>
    </source>
</evidence>
<feature type="compositionally biased region" description="Low complexity" evidence="2">
    <location>
        <begin position="344"/>
        <end position="372"/>
    </location>
</feature>